<comment type="caution">
    <text evidence="1">The sequence shown here is derived from an EMBL/GenBank/DDBJ whole genome shotgun (WGS) entry which is preliminary data.</text>
</comment>
<dbReference type="Proteomes" id="UP001273350">
    <property type="component" value="Unassembled WGS sequence"/>
</dbReference>
<accession>A0ABU4RH44</accession>
<sequence length="70" mass="8052">MEEKEIEAIKTAIKSKIETGDYITLSKVLGIKRSTGVSRYMRNNKSAVLCMQNIILEKEKMIDKLKKKYA</sequence>
<proteinExistence type="predicted"/>
<dbReference type="EMBL" id="JAWXVI010000011">
    <property type="protein sequence ID" value="MDX6191591.1"/>
    <property type="molecule type" value="Genomic_DNA"/>
</dbReference>
<reference evidence="1 2" key="1">
    <citation type="submission" date="2023-11" db="EMBL/GenBank/DDBJ databases">
        <title>Unpublished Manusciprt.</title>
        <authorList>
            <person name="Saticioglu I.B."/>
            <person name="Ay H."/>
            <person name="Ajmi N."/>
            <person name="Altun S."/>
            <person name="Duman M."/>
        </authorList>
    </citation>
    <scope>NUCLEOTIDE SEQUENCE [LARGE SCALE GENOMIC DNA]</scope>
    <source>
        <strain evidence="1 2">Fl-318</strain>
    </source>
</reference>
<evidence type="ECO:0000313" key="1">
    <source>
        <dbReference type="EMBL" id="MDX6191591.1"/>
    </source>
</evidence>
<name>A0ABU4RH44_9FLAO</name>
<evidence type="ECO:0000313" key="2">
    <source>
        <dbReference type="Proteomes" id="UP001273350"/>
    </source>
</evidence>
<gene>
    <name evidence="1" type="ORF">SGQ83_19710</name>
</gene>
<keyword evidence="2" id="KW-1185">Reference proteome</keyword>
<evidence type="ECO:0008006" key="3">
    <source>
        <dbReference type="Google" id="ProtNLM"/>
    </source>
</evidence>
<organism evidence="1 2">
    <name type="scientific">Flavobacterium cupriresistens</name>
    <dbReference type="NCBI Taxonomy" id="2893885"/>
    <lineage>
        <taxon>Bacteria</taxon>
        <taxon>Pseudomonadati</taxon>
        <taxon>Bacteroidota</taxon>
        <taxon>Flavobacteriia</taxon>
        <taxon>Flavobacteriales</taxon>
        <taxon>Flavobacteriaceae</taxon>
        <taxon>Flavobacterium</taxon>
    </lineage>
</organism>
<protein>
    <recommendedName>
        <fullName evidence="3">DNA-binding protein</fullName>
    </recommendedName>
</protein>
<dbReference type="RefSeq" id="WP_230002126.1">
    <property type="nucleotide sequence ID" value="NZ_CP087134.1"/>
</dbReference>